<keyword evidence="2" id="KW-1185">Reference proteome</keyword>
<gene>
    <name evidence="1" type="ORF">Krac_5865</name>
</gene>
<dbReference type="RefSeq" id="WP_007916520.1">
    <property type="nucleotide sequence ID" value="NZ_ADVG01000003.1"/>
</dbReference>
<dbReference type="STRING" id="485913.Krac_5865"/>
<reference evidence="1 2" key="1">
    <citation type="journal article" date="2011" name="Stand. Genomic Sci.">
        <title>Non-contiguous finished genome sequence and contextual data of the filamentous soil bacterium Ktedonobacter racemifer type strain (SOSP1-21).</title>
        <authorList>
            <person name="Chang Y.J."/>
            <person name="Land M."/>
            <person name="Hauser L."/>
            <person name="Chertkov O."/>
            <person name="Del Rio T.G."/>
            <person name="Nolan M."/>
            <person name="Copeland A."/>
            <person name="Tice H."/>
            <person name="Cheng J.F."/>
            <person name="Lucas S."/>
            <person name="Han C."/>
            <person name="Goodwin L."/>
            <person name="Pitluck S."/>
            <person name="Ivanova N."/>
            <person name="Ovchinikova G."/>
            <person name="Pati A."/>
            <person name="Chen A."/>
            <person name="Palaniappan K."/>
            <person name="Mavromatis K."/>
            <person name="Liolios K."/>
            <person name="Brettin T."/>
            <person name="Fiebig A."/>
            <person name="Rohde M."/>
            <person name="Abt B."/>
            <person name="Goker M."/>
            <person name="Detter J.C."/>
            <person name="Woyke T."/>
            <person name="Bristow J."/>
            <person name="Eisen J.A."/>
            <person name="Markowitz V."/>
            <person name="Hugenholtz P."/>
            <person name="Kyrpides N.C."/>
            <person name="Klenk H.P."/>
            <person name="Lapidus A."/>
        </authorList>
    </citation>
    <scope>NUCLEOTIDE SEQUENCE [LARGE SCALE GENOMIC DNA]</scope>
    <source>
        <strain evidence="2">DSM 44963</strain>
    </source>
</reference>
<sequence length="138" mass="15680">MLSTMIDHAFLMEEDRHNNLHPLSDIGIALGDLEHPRTRALMRIIPYLSSKLIDKVLLATRELDDIFNKSVILKHIVLHVQQADPNGLYVIWNEALHVFASLTRADLFDYLESILPLLFTLGGLEGLQELNDMIAELP</sequence>
<dbReference type="AlphaFoldDB" id="D6TX27"/>
<dbReference type="Proteomes" id="UP000004508">
    <property type="component" value="Unassembled WGS sequence"/>
</dbReference>
<protein>
    <submittedName>
        <fullName evidence="1">Uncharacterized protein</fullName>
    </submittedName>
</protein>
<comment type="caution">
    <text evidence="1">The sequence shown here is derived from an EMBL/GenBank/DDBJ whole genome shotgun (WGS) entry which is preliminary data.</text>
</comment>
<name>D6TX27_KTERA</name>
<accession>D6TX27</accession>
<dbReference type="InParanoid" id="D6TX27"/>
<organism evidence="1 2">
    <name type="scientific">Ktedonobacter racemifer DSM 44963</name>
    <dbReference type="NCBI Taxonomy" id="485913"/>
    <lineage>
        <taxon>Bacteria</taxon>
        <taxon>Bacillati</taxon>
        <taxon>Chloroflexota</taxon>
        <taxon>Ktedonobacteria</taxon>
        <taxon>Ktedonobacterales</taxon>
        <taxon>Ktedonobacteraceae</taxon>
        <taxon>Ktedonobacter</taxon>
    </lineage>
</organism>
<proteinExistence type="predicted"/>
<evidence type="ECO:0000313" key="2">
    <source>
        <dbReference type="Proteomes" id="UP000004508"/>
    </source>
</evidence>
<dbReference type="EMBL" id="ADVG01000003">
    <property type="protein sequence ID" value="EFH84760.1"/>
    <property type="molecule type" value="Genomic_DNA"/>
</dbReference>
<evidence type="ECO:0000313" key="1">
    <source>
        <dbReference type="EMBL" id="EFH84760.1"/>
    </source>
</evidence>